<dbReference type="AlphaFoldDB" id="A0A915LBP6"/>
<organism evidence="1 2">
    <name type="scientific">Romanomermis culicivorax</name>
    <name type="common">Nematode worm</name>
    <dbReference type="NCBI Taxonomy" id="13658"/>
    <lineage>
        <taxon>Eukaryota</taxon>
        <taxon>Metazoa</taxon>
        <taxon>Ecdysozoa</taxon>
        <taxon>Nematoda</taxon>
        <taxon>Enoplea</taxon>
        <taxon>Dorylaimia</taxon>
        <taxon>Mermithida</taxon>
        <taxon>Mermithoidea</taxon>
        <taxon>Mermithidae</taxon>
        <taxon>Romanomermis</taxon>
    </lineage>
</organism>
<sequence>MEKSKHISGTIVRNSSSENCVLPPNLPASFSRREIFETKFSLSRSIFSNFALLSYLKSVSLSKASCKFLNEHTLSCNFN</sequence>
<proteinExistence type="predicted"/>
<evidence type="ECO:0000313" key="2">
    <source>
        <dbReference type="WBParaSite" id="nRc.2.0.1.t47206-RA"/>
    </source>
</evidence>
<dbReference type="WBParaSite" id="nRc.2.0.1.t47206-RA">
    <property type="protein sequence ID" value="nRc.2.0.1.t47206-RA"/>
    <property type="gene ID" value="nRc.2.0.1.g47206"/>
</dbReference>
<dbReference type="Proteomes" id="UP000887565">
    <property type="component" value="Unplaced"/>
</dbReference>
<name>A0A915LBP6_ROMCU</name>
<keyword evidence="1" id="KW-1185">Reference proteome</keyword>
<reference evidence="2" key="1">
    <citation type="submission" date="2022-11" db="UniProtKB">
        <authorList>
            <consortium name="WormBaseParasite"/>
        </authorList>
    </citation>
    <scope>IDENTIFICATION</scope>
</reference>
<protein>
    <submittedName>
        <fullName evidence="2">Uncharacterized protein</fullName>
    </submittedName>
</protein>
<accession>A0A915LBP6</accession>
<evidence type="ECO:0000313" key="1">
    <source>
        <dbReference type="Proteomes" id="UP000887565"/>
    </source>
</evidence>